<dbReference type="Proteomes" id="UP000664940">
    <property type="component" value="Unassembled WGS sequence"/>
</dbReference>
<name>A0A834DHA8_9CHIR</name>
<gene>
    <name evidence="1" type="ORF">HJG60_009153</name>
</gene>
<protein>
    <submittedName>
        <fullName evidence="1">Uncharacterized protein</fullName>
    </submittedName>
</protein>
<proteinExistence type="predicted"/>
<dbReference type="EMBL" id="JABVXQ010000014">
    <property type="protein sequence ID" value="KAF6078292.1"/>
    <property type="molecule type" value="Genomic_DNA"/>
</dbReference>
<evidence type="ECO:0000313" key="2">
    <source>
        <dbReference type="Proteomes" id="UP000664940"/>
    </source>
</evidence>
<organism evidence="1 2">
    <name type="scientific">Phyllostomus discolor</name>
    <name type="common">pale spear-nosed bat</name>
    <dbReference type="NCBI Taxonomy" id="89673"/>
    <lineage>
        <taxon>Eukaryota</taxon>
        <taxon>Metazoa</taxon>
        <taxon>Chordata</taxon>
        <taxon>Craniata</taxon>
        <taxon>Vertebrata</taxon>
        <taxon>Euteleostomi</taxon>
        <taxon>Mammalia</taxon>
        <taxon>Eutheria</taxon>
        <taxon>Laurasiatheria</taxon>
        <taxon>Chiroptera</taxon>
        <taxon>Yangochiroptera</taxon>
        <taxon>Phyllostomidae</taxon>
        <taxon>Phyllostominae</taxon>
        <taxon>Phyllostomus</taxon>
    </lineage>
</organism>
<accession>A0A834DHA8</accession>
<dbReference type="AlphaFoldDB" id="A0A834DHA8"/>
<evidence type="ECO:0000313" key="1">
    <source>
        <dbReference type="EMBL" id="KAF6078292.1"/>
    </source>
</evidence>
<reference evidence="1 2" key="1">
    <citation type="journal article" date="2020" name="Nature">
        <title>Six reference-quality genomes reveal evolution of bat adaptations.</title>
        <authorList>
            <person name="Jebb D."/>
            <person name="Huang Z."/>
            <person name="Pippel M."/>
            <person name="Hughes G.M."/>
            <person name="Lavrichenko K."/>
            <person name="Devanna P."/>
            <person name="Winkler S."/>
            <person name="Jermiin L.S."/>
            <person name="Skirmuntt E.C."/>
            <person name="Katzourakis A."/>
            <person name="Burkitt-Gray L."/>
            <person name="Ray D.A."/>
            <person name="Sullivan K.A.M."/>
            <person name="Roscito J.G."/>
            <person name="Kirilenko B.M."/>
            <person name="Davalos L.M."/>
            <person name="Corthals A.P."/>
            <person name="Power M.L."/>
            <person name="Jones G."/>
            <person name="Ransome R.D."/>
            <person name="Dechmann D.K.N."/>
            <person name="Locatelli A.G."/>
            <person name="Puechmaille S.J."/>
            <person name="Fedrigo O."/>
            <person name="Jarvis E.D."/>
            <person name="Hiller M."/>
            <person name="Vernes S.C."/>
            <person name="Myers E.W."/>
            <person name="Teeling E.C."/>
        </authorList>
    </citation>
    <scope>NUCLEOTIDE SEQUENCE [LARGE SCALE GENOMIC DNA]</scope>
    <source>
        <strain evidence="1">Bat1K_MPI-CBG_1</strain>
    </source>
</reference>
<comment type="caution">
    <text evidence="1">The sequence shown here is derived from an EMBL/GenBank/DDBJ whole genome shotgun (WGS) entry which is preliminary data.</text>
</comment>
<sequence length="122" mass="13292">MLDATLYTWLLSGLGPWGRQDPAASSRSDPAGSWHQRRLPGCGRHLHVTLTCTVVPPCVLTLQPAPTQRGSQRSVRLGGSRDPVTETLVLEPDRPGPGFWPCSGLCSVARACHCTTWRSGFW</sequence>